<dbReference type="InterPro" id="IPR011032">
    <property type="entry name" value="GroES-like_sf"/>
</dbReference>
<dbReference type="InterPro" id="IPR002328">
    <property type="entry name" value="ADH_Zn_CS"/>
</dbReference>
<dbReference type="GO" id="GO:0008270">
    <property type="term" value="F:zinc ion binding"/>
    <property type="evidence" value="ECO:0007669"/>
    <property type="project" value="InterPro"/>
</dbReference>
<accession>A0A0G2J4B8</accession>
<dbReference type="Pfam" id="PF08240">
    <property type="entry name" value="ADH_N"/>
    <property type="match status" value="1"/>
</dbReference>
<dbReference type="PANTHER" id="PTHR42940">
    <property type="entry name" value="ALCOHOL DEHYDROGENASE 1-RELATED"/>
    <property type="match status" value="1"/>
</dbReference>
<dbReference type="PANTHER" id="PTHR42940:SF1">
    <property type="entry name" value="ENOYL REDUCTASE (ER) DOMAIN-CONTAINING PROTEIN"/>
    <property type="match status" value="1"/>
</dbReference>
<protein>
    <recommendedName>
        <fullName evidence="6">Alcohol dehydrogenase-like N-terminal domain-containing protein</fullName>
    </recommendedName>
</protein>
<evidence type="ECO:0000313" key="8">
    <source>
        <dbReference type="Proteomes" id="UP000034164"/>
    </source>
</evidence>
<dbReference type="InterPro" id="IPR013154">
    <property type="entry name" value="ADH-like_N"/>
</dbReference>
<evidence type="ECO:0000256" key="2">
    <source>
        <dbReference type="ARBA" id="ARBA00022723"/>
    </source>
</evidence>
<name>A0A0G2J4B8_9EURO</name>
<evidence type="ECO:0000256" key="1">
    <source>
        <dbReference type="ARBA" id="ARBA00001947"/>
    </source>
</evidence>
<dbReference type="SUPFAM" id="SSF50129">
    <property type="entry name" value="GroES-like"/>
    <property type="match status" value="1"/>
</dbReference>
<evidence type="ECO:0000256" key="5">
    <source>
        <dbReference type="SAM" id="MobiDB-lite"/>
    </source>
</evidence>
<dbReference type="AlphaFoldDB" id="A0A0G2J4B8"/>
<feature type="region of interest" description="Disordered" evidence="5">
    <location>
        <begin position="1"/>
        <end position="29"/>
    </location>
</feature>
<evidence type="ECO:0000256" key="4">
    <source>
        <dbReference type="ARBA" id="ARBA00023002"/>
    </source>
</evidence>
<keyword evidence="2" id="KW-0479">Metal-binding</keyword>
<comment type="cofactor">
    <cofactor evidence="1">
        <name>Zn(2+)</name>
        <dbReference type="ChEBI" id="CHEBI:29105"/>
    </cofactor>
</comment>
<dbReference type="GO" id="GO:0005737">
    <property type="term" value="C:cytoplasm"/>
    <property type="evidence" value="ECO:0007669"/>
    <property type="project" value="TreeGrafter"/>
</dbReference>
<evidence type="ECO:0000256" key="3">
    <source>
        <dbReference type="ARBA" id="ARBA00022833"/>
    </source>
</evidence>
<dbReference type="VEuPathDB" id="FungiDB:EMCG_08463"/>
<dbReference type="Gene3D" id="3.90.180.10">
    <property type="entry name" value="Medium-chain alcohol dehydrogenases, catalytic domain"/>
    <property type="match status" value="1"/>
</dbReference>
<feature type="domain" description="Alcohol dehydrogenase-like N-terminal" evidence="6">
    <location>
        <begin position="50"/>
        <end position="149"/>
    </location>
</feature>
<keyword evidence="3" id="KW-0862">Zinc</keyword>
<dbReference type="GO" id="GO:0004022">
    <property type="term" value="F:alcohol dehydrogenase (NAD+) activity"/>
    <property type="evidence" value="ECO:0007669"/>
    <property type="project" value="TreeGrafter"/>
</dbReference>
<evidence type="ECO:0000313" key="7">
    <source>
        <dbReference type="EMBL" id="KKZ65724.1"/>
    </source>
</evidence>
<proteinExistence type="predicted"/>
<dbReference type="Gene3D" id="3.40.50.720">
    <property type="entry name" value="NAD(P)-binding Rossmann-like Domain"/>
    <property type="match status" value="1"/>
</dbReference>
<gene>
    <name evidence="7" type="ORF">EMCG_08463</name>
</gene>
<dbReference type="Proteomes" id="UP000034164">
    <property type="component" value="Unassembled WGS sequence"/>
</dbReference>
<keyword evidence="4" id="KW-0560">Oxidoreductase</keyword>
<dbReference type="PROSITE" id="PS00059">
    <property type="entry name" value="ADH_ZINC"/>
    <property type="match status" value="1"/>
</dbReference>
<reference evidence="8" key="1">
    <citation type="journal article" date="2015" name="PLoS Genet.">
        <title>The dynamic genome and transcriptome of the human fungal pathogen Blastomyces and close relative Emmonsia.</title>
        <authorList>
            <person name="Munoz J.F."/>
            <person name="Gauthier G.M."/>
            <person name="Desjardins C.A."/>
            <person name="Gallo J.E."/>
            <person name="Holder J."/>
            <person name="Sullivan T.D."/>
            <person name="Marty A.J."/>
            <person name="Carmen J.C."/>
            <person name="Chen Z."/>
            <person name="Ding L."/>
            <person name="Gujja S."/>
            <person name="Magrini V."/>
            <person name="Misas E."/>
            <person name="Mitreva M."/>
            <person name="Priest M."/>
            <person name="Saif S."/>
            <person name="Whiston E.A."/>
            <person name="Young S."/>
            <person name="Zeng Q."/>
            <person name="Goldman W.E."/>
            <person name="Mardis E.R."/>
            <person name="Taylor J.W."/>
            <person name="McEwen J.G."/>
            <person name="Clay O.K."/>
            <person name="Klein B.S."/>
            <person name="Cuomo C.A."/>
        </authorList>
    </citation>
    <scope>NUCLEOTIDE SEQUENCE [LARGE SCALE GENOMIC DNA]</scope>
    <source>
        <strain evidence="8">UAMH 3008</strain>
    </source>
</reference>
<dbReference type="EMBL" id="LCZI01000581">
    <property type="protein sequence ID" value="KKZ65724.1"/>
    <property type="molecule type" value="Genomic_DNA"/>
</dbReference>
<evidence type="ECO:0000259" key="6">
    <source>
        <dbReference type="Pfam" id="PF08240"/>
    </source>
</evidence>
<dbReference type="OrthoDB" id="1879366at2759"/>
<comment type="caution">
    <text evidence="7">The sequence shown here is derived from an EMBL/GenBank/DDBJ whole genome shotgun (WGS) entry which is preliminary data.</text>
</comment>
<organism evidence="7 8">
    <name type="scientific">[Emmonsia] crescens</name>
    <dbReference type="NCBI Taxonomy" id="73230"/>
    <lineage>
        <taxon>Eukaryota</taxon>
        <taxon>Fungi</taxon>
        <taxon>Dikarya</taxon>
        <taxon>Ascomycota</taxon>
        <taxon>Pezizomycotina</taxon>
        <taxon>Eurotiomycetes</taxon>
        <taxon>Eurotiomycetidae</taxon>
        <taxon>Onygenales</taxon>
        <taxon>Ajellomycetaceae</taxon>
        <taxon>Emergomyces</taxon>
    </lineage>
</organism>
<sequence>MALTKRGPPTMDEVENDAKRRKFSKPTSNFEIPKTCKAGVVINPGRNFSVKIEEVSVPEPADIHCIMGKYDLDMASKGVRSAGHEGVGVVVKVGSGVTDIEVGTRGGIGPICYPPSRIDICELINSLFAPTGTFQEYITFPSKHMPRTPEKVSDEIAACLMCHAGPIYGALKKSGLNPKDWALFFGGASTLNGLYVQFALALDMYPIVVADRTQRKLCL</sequence>